<feature type="chain" id="PRO_5038668721" description="Ricin B lectin domain-containing protein" evidence="2">
    <location>
        <begin position="25"/>
        <end position="1030"/>
    </location>
</feature>
<dbReference type="Pfam" id="PF14200">
    <property type="entry name" value="RicinB_lectin_2"/>
    <property type="match status" value="1"/>
</dbReference>
<dbReference type="RefSeq" id="WP_206535830.1">
    <property type="nucleotide sequence ID" value="NZ_CP049255.1"/>
</dbReference>
<keyword evidence="5" id="KW-1185">Reference proteome</keyword>
<sequence>MKPTIFRRTLAIATSIGVIIGAAAVGMPAAAYQPGPGDLYTAENPQDCNKRPCVLYPKSAQLPSGRIVATFEDSESAVVGQKMPIHVSDDYGTTWRKLTDVPAPAEASSDPQYAKYTSNWTNPYLYVMPETVGDLAAGTLLLANIVSGDDQYYNEQKAADPNWAPSGDGDRQDLALALYASTDEGQSWSLLNIIAEGGWQGGSAGAKGRTSEANTYDQVDPIWEPFLMVYEGQLVAYYSDEQDYLSYDATTGIPVIDPDDDTATDSQGQVLLHKTWDGTSAGWSAPVIDVPGYTQDMGNGKTQIGGGRPGMTTVAPTTDGKWMMTFEYFGGGDDTKYKIADDPLEFYKVSEANGTNITALPSAGGALARGGSPVLTTFPDGRIVFNASGSGNVWVNESGRSDGTWKAYQTSLPGGYSRNIQYVDGTGRLLVLQAAWAGGSIGPVKYSEVDLGHSDGAYYSIQNRATGQIISTDADKTQDVSLTGNREDIITWTNNPVNDTQRWHVTKKGENVTFLNKAGGRSIGIWQGNASVGQRVVQWVDDGGSDKLWNLVPTSDGYYKIQSVKNTEVYMTNAGGGGAVDLRASIDASSDAAADDGQEWMLVAEAPTAAALTSGRQSTALVAQDTVPSEATLELNAAVDEPAPVASHANVPGHVYAFSGSDAALDLGVVDFDASEKGSVTLPADLEVGVELKIAVQFDSTPIVWDTVTVEAPQPVVVTPTLTSELPANEAGWFVGPVTVALVDDSETATVEYRLGDDADWVAASDDIVVAAQGITTVFYRATEAGEPIEGSAGSLDVKIDGIAPVTSVDTDPESGEASLGSTVTATFDAVDSVSGVATTEYSTDGGATWVPAASEGVSFTELGDHELQYRSVDVAGNVEEARSVVLTVTPGSVPEATPTASVSSSTASQGGSIVVTASGFEPGEAVQIWIHSTPVLLWSGAASSSGAVNQTVVIPSDLEPGTHRIEVRGAESGSVWLSVTVSGSGSGASLANTGFDTATLAWLTMAALLVFGTGGALVVAGARRRRTHP</sequence>
<dbReference type="PANTHER" id="PTHR38792:SF3">
    <property type="entry name" value="BNR_ASP-BOX REPEAT DOMAIN PROTEIN (AFU_ORTHOLOGUE AFUA_7G06430)-RELATED"/>
    <property type="match status" value="1"/>
</dbReference>
<feature type="domain" description="Ricin B lectin" evidence="3">
    <location>
        <begin position="500"/>
        <end position="577"/>
    </location>
</feature>
<keyword evidence="1" id="KW-1133">Transmembrane helix</keyword>
<dbReference type="CDD" id="cd00161">
    <property type="entry name" value="beta-trefoil_Ricin-like"/>
    <property type="match status" value="1"/>
</dbReference>
<dbReference type="SUPFAM" id="SSF50939">
    <property type="entry name" value="Sialidases"/>
    <property type="match status" value="1"/>
</dbReference>
<dbReference type="InterPro" id="IPR035992">
    <property type="entry name" value="Ricin_B-like_lectins"/>
</dbReference>
<dbReference type="NCBIfam" id="NF047446">
    <property type="entry name" value="barrel_OmpL47"/>
    <property type="match status" value="1"/>
</dbReference>
<keyword evidence="1" id="KW-0812">Transmembrane</keyword>
<dbReference type="Gene3D" id="2.80.10.50">
    <property type="match status" value="1"/>
</dbReference>
<protein>
    <recommendedName>
        <fullName evidence="3">Ricin B lectin domain-containing protein</fullName>
    </recommendedName>
</protein>
<keyword evidence="1" id="KW-0472">Membrane</keyword>
<dbReference type="EMBL" id="JACHWQ010000009">
    <property type="protein sequence ID" value="MBB2976927.1"/>
    <property type="molecule type" value="Genomic_DNA"/>
</dbReference>
<gene>
    <name evidence="4" type="ORF">FHX49_002515</name>
</gene>
<dbReference type="Proteomes" id="UP000529310">
    <property type="component" value="Unassembled WGS sequence"/>
</dbReference>
<evidence type="ECO:0000256" key="2">
    <source>
        <dbReference type="SAM" id="SignalP"/>
    </source>
</evidence>
<keyword evidence="2" id="KW-0732">Signal</keyword>
<evidence type="ECO:0000259" key="3">
    <source>
        <dbReference type="Pfam" id="PF14200"/>
    </source>
</evidence>
<dbReference type="Gene3D" id="2.120.10.10">
    <property type="match status" value="1"/>
</dbReference>
<dbReference type="Gene3D" id="3.30.1920.20">
    <property type="match status" value="1"/>
</dbReference>
<evidence type="ECO:0000313" key="4">
    <source>
        <dbReference type="EMBL" id="MBB2976927.1"/>
    </source>
</evidence>
<dbReference type="InterPro" id="IPR000772">
    <property type="entry name" value="Ricin_B_lectin"/>
</dbReference>
<name>A0A7W4YP93_9MICO</name>
<accession>A0A7W4YP93</accession>
<evidence type="ECO:0000313" key="5">
    <source>
        <dbReference type="Proteomes" id="UP000529310"/>
    </source>
</evidence>
<feature type="signal peptide" evidence="2">
    <location>
        <begin position="1"/>
        <end position="24"/>
    </location>
</feature>
<dbReference type="SUPFAM" id="SSF50370">
    <property type="entry name" value="Ricin B-like lectins"/>
    <property type="match status" value="1"/>
</dbReference>
<dbReference type="PANTHER" id="PTHR38792">
    <property type="entry name" value="BNR/ASP-BOX REPEAT DOMAIN PROTEIN (AFU_ORTHOLOGUE AFUA_7G06430)-RELATED"/>
    <property type="match status" value="1"/>
</dbReference>
<organism evidence="4 5">
    <name type="scientific">Microbacterium endophyticum</name>
    <dbReference type="NCBI Taxonomy" id="1526412"/>
    <lineage>
        <taxon>Bacteria</taxon>
        <taxon>Bacillati</taxon>
        <taxon>Actinomycetota</taxon>
        <taxon>Actinomycetes</taxon>
        <taxon>Micrococcales</taxon>
        <taxon>Microbacteriaceae</taxon>
        <taxon>Microbacterium</taxon>
    </lineage>
</organism>
<proteinExistence type="predicted"/>
<comment type="caution">
    <text evidence="4">The sequence shown here is derived from an EMBL/GenBank/DDBJ whole genome shotgun (WGS) entry which is preliminary data.</text>
</comment>
<feature type="transmembrane region" description="Helical" evidence="1">
    <location>
        <begin position="1001"/>
        <end position="1023"/>
    </location>
</feature>
<dbReference type="AlphaFoldDB" id="A0A7W4YP93"/>
<dbReference type="InterPro" id="IPR036278">
    <property type="entry name" value="Sialidase_sf"/>
</dbReference>
<evidence type="ECO:0000256" key="1">
    <source>
        <dbReference type="SAM" id="Phobius"/>
    </source>
</evidence>
<reference evidence="4 5" key="1">
    <citation type="submission" date="2020-08" db="EMBL/GenBank/DDBJ databases">
        <title>Sequencing the genomes of 1000 actinobacteria strains.</title>
        <authorList>
            <person name="Klenk H.-P."/>
        </authorList>
    </citation>
    <scope>NUCLEOTIDE SEQUENCE [LARGE SCALE GENOMIC DNA]</scope>
    <source>
        <strain evidence="4 5">DSM 27099</strain>
    </source>
</reference>
<dbReference type="InterPro" id="IPR058094">
    <property type="entry name" value="Ig-like_OmpL47-like"/>
</dbReference>